<keyword evidence="3" id="KW-0378">Hydrolase</keyword>
<dbReference type="SUPFAM" id="SSF102712">
    <property type="entry name" value="JAB1/MPN domain"/>
    <property type="match status" value="1"/>
</dbReference>
<dbReference type="PROSITE" id="PS50249">
    <property type="entry name" value="MPN"/>
    <property type="match status" value="1"/>
</dbReference>
<reference evidence="7 8" key="1">
    <citation type="submission" date="2019-07" db="EMBL/GenBank/DDBJ databases">
        <title>Novel species isolated from glacier.</title>
        <authorList>
            <person name="Liu Q."/>
            <person name="Xin Y.-H."/>
        </authorList>
    </citation>
    <scope>NUCLEOTIDE SEQUENCE [LARGE SCALE GENOMIC DNA]</scope>
    <source>
        <strain evidence="7 8">LB1R16</strain>
    </source>
</reference>
<dbReference type="InterPro" id="IPR000555">
    <property type="entry name" value="JAMM/MPN+_dom"/>
</dbReference>
<keyword evidence="4" id="KW-0862">Zinc</keyword>
<name>A0A552U8K7_9SPHN</name>
<dbReference type="PANTHER" id="PTHR34858:SF1">
    <property type="entry name" value="CYSO-CYSTEINE PEPTIDASE"/>
    <property type="match status" value="1"/>
</dbReference>
<protein>
    <submittedName>
        <fullName evidence="7">M67 family metallopeptidase</fullName>
    </submittedName>
</protein>
<dbReference type="AlphaFoldDB" id="A0A552U8K7"/>
<dbReference type="SMART" id="SM00232">
    <property type="entry name" value="JAB_MPN"/>
    <property type="match status" value="1"/>
</dbReference>
<keyword evidence="8" id="KW-1185">Reference proteome</keyword>
<dbReference type="GO" id="GO:0008270">
    <property type="term" value="F:zinc ion binding"/>
    <property type="evidence" value="ECO:0007669"/>
    <property type="project" value="TreeGrafter"/>
</dbReference>
<dbReference type="CDD" id="cd08070">
    <property type="entry name" value="MPN_like"/>
    <property type="match status" value="1"/>
</dbReference>
<evidence type="ECO:0000259" key="6">
    <source>
        <dbReference type="PROSITE" id="PS50249"/>
    </source>
</evidence>
<evidence type="ECO:0000256" key="2">
    <source>
        <dbReference type="ARBA" id="ARBA00022723"/>
    </source>
</evidence>
<dbReference type="RefSeq" id="WP_144237758.1">
    <property type="nucleotide sequence ID" value="NZ_VJWA01000002.1"/>
</dbReference>
<comment type="caution">
    <text evidence="7">The sequence shown here is derived from an EMBL/GenBank/DDBJ whole genome shotgun (WGS) entry which is preliminary data.</text>
</comment>
<dbReference type="OrthoDB" id="9802958at2"/>
<sequence>MKLGISSSAAEAILAHARADHPREACGLLVGRSGQVTRIVPADNVAARPHAIFEIDPATLLRVHREVRASGEVVLGHYHSHPNGRAEPSRADAARAVTDGQVWVIAANDALTAWTMTAEDFAAVELA</sequence>
<keyword evidence="2" id="KW-0479">Metal-binding</keyword>
<dbReference type="Pfam" id="PF14464">
    <property type="entry name" value="Prok-JAB"/>
    <property type="match status" value="1"/>
</dbReference>
<feature type="domain" description="MPN" evidence="6">
    <location>
        <begin position="3"/>
        <end position="127"/>
    </location>
</feature>
<organism evidence="7 8">
    <name type="scientific">Glacieibacterium frigidum</name>
    <dbReference type="NCBI Taxonomy" id="2593303"/>
    <lineage>
        <taxon>Bacteria</taxon>
        <taxon>Pseudomonadati</taxon>
        <taxon>Pseudomonadota</taxon>
        <taxon>Alphaproteobacteria</taxon>
        <taxon>Sphingomonadales</taxon>
        <taxon>Sphingosinicellaceae</taxon>
        <taxon>Glacieibacterium</taxon>
    </lineage>
</organism>
<evidence type="ECO:0000313" key="8">
    <source>
        <dbReference type="Proteomes" id="UP000317894"/>
    </source>
</evidence>
<accession>A0A552U8K7</accession>
<gene>
    <name evidence="7" type="ORF">FMM06_12700</name>
</gene>
<dbReference type="GO" id="GO:0006508">
    <property type="term" value="P:proteolysis"/>
    <property type="evidence" value="ECO:0007669"/>
    <property type="project" value="UniProtKB-KW"/>
</dbReference>
<dbReference type="EMBL" id="VJWA01000002">
    <property type="protein sequence ID" value="TRW14553.1"/>
    <property type="molecule type" value="Genomic_DNA"/>
</dbReference>
<proteinExistence type="predicted"/>
<evidence type="ECO:0000256" key="5">
    <source>
        <dbReference type="ARBA" id="ARBA00023049"/>
    </source>
</evidence>
<dbReference type="Gene3D" id="3.40.140.10">
    <property type="entry name" value="Cytidine Deaminase, domain 2"/>
    <property type="match status" value="1"/>
</dbReference>
<evidence type="ECO:0000256" key="3">
    <source>
        <dbReference type="ARBA" id="ARBA00022801"/>
    </source>
</evidence>
<keyword evidence="1" id="KW-0645">Protease</keyword>
<dbReference type="InterPro" id="IPR051929">
    <property type="entry name" value="VirAsm_ModProt"/>
</dbReference>
<keyword evidence="5" id="KW-0482">Metalloprotease</keyword>
<evidence type="ECO:0000313" key="7">
    <source>
        <dbReference type="EMBL" id="TRW14553.1"/>
    </source>
</evidence>
<dbReference type="InterPro" id="IPR037518">
    <property type="entry name" value="MPN"/>
</dbReference>
<dbReference type="Proteomes" id="UP000317894">
    <property type="component" value="Unassembled WGS sequence"/>
</dbReference>
<evidence type="ECO:0000256" key="4">
    <source>
        <dbReference type="ARBA" id="ARBA00022833"/>
    </source>
</evidence>
<dbReference type="GO" id="GO:0008235">
    <property type="term" value="F:metalloexopeptidase activity"/>
    <property type="evidence" value="ECO:0007669"/>
    <property type="project" value="TreeGrafter"/>
</dbReference>
<dbReference type="PANTHER" id="PTHR34858">
    <property type="entry name" value="CYSO-CYSTEINE PEPTIDASE"/>
    <property type="match status" value="1"/>
</dbReference>
<dbReference type="InterPro" id="IPR028090">
    <property type="entry name" value="JAB_dom_prok"/>
</dbReference>
<evidence type="ECO:0000256" key="1">
    <source>
        <dbReference type="ARBA" id="ARBA00022670"/>
    </source>
</evidence>